<name>A0A261S108_9BORD</name>
<comment type="caution">
    <text evidence="2">The sequence shown here is derived from an EMBL/GenBank/DDBJ whole genome shotgun (WGS) entry which is preliminary data.</text>
</comment>
<dbReference type="PANTHER" id="PTHR42928">
    <property type="entry name" value="TRICARBOXYLATE-BINDING PROTEIN"/>
    <property type="match status" value="1"/>
</dbReference>
<dbReference type="InterPro" id="IPR005064">
    <property type="entry name" value="BUG"/>
</dbReference>
<reference evidence="3" key="1">
    <citation type="submission" date="2017-05" db="EMBL/GenBank/DDBJ databases">
        <title>Complete and WGS of Bordetella genogroups.</title>
        <authorList>
            <person name="Spilker T."/>
            <person name="Lipuma J."/>
        </authorList>
    </citation>
    <scope>NUCLEOTIDE SEQUENCE [LARGE SCALE GENOMIC DNA]</scope>
    <source>
        <strain evidence="3">AU16122</strain>
    </source>
</reference>
<dbReference type="SUPFAM" id="SSF53850">
    <property type="entry name" value="Periplasmic binding protein-like II"/>
    <property type="match status" value="1"/>
</dbReference>
<dbReference type="Pfam" id="PF03401">
    <property type="entry name" value="TctC"/>
    <property type="match status" value="1"/>
</dbReference>
<sequence>MGEQLHQSFVVENHSGASGLIAAEDVAKSTADGYTMLMAPSQLSTYRALYPHTRFDPQKDLAPVGLVATSPYVMVVHPSLPVNDLPGLLAYAKAHPNELSYAGSTPGSAQHLSWELIKRNAGVQMQYIPYKGTSALMPDLLAGRLKAGIDNVAILTPYIKSGQLRGIAVTSPEKTALLPDLPTVAASANMPGFQALGWFGLFTPKGVAPEKLATLNDALRKVMASKEVQDTLTGIGAETRSGSAQELQALLAHETTVWSKVIKDSGITIN</sequence>
<proteinExistence type="inferred from homology"/>
<evidence type="ECO:0000256" key="1">
    <source>
        <dbReference type="ARBA" id="ARBA00006987"/>
    </source>
</evidence>
<dbReference type="Proteomes" id="UP000216020">
    <property type="component" value="Unassembled WGS sequence"/>
</dbReference>
<protein>
    <recommendedName>
        <fullName evidence="4">ABC transporter substrate-binding protein</fullName>
    </recommendedName>
</protein>
<comment type="similarity">
    <text evidence="1">Belongs to the UPF0065 (bug) family.</text>
</comment>
<dbReference type="RefSeq" id="WP_094855442.1">
    <property type="nucleotide sequence ID" value="NZ_NEVM01000005.1"/>
</dbReference>
<keyword evidence="3" id="KW-1185">Reference proteome</keyword>
<gene>
    <name evidence="2" type="ORF">CAL29_24065</name>
</gene>
<organism evidence="2 3">
    <name type="scientific">Bordetella genomosp. 10</name>
    <dbReference type="NCBI Taxonomy" id="1416804"/>
    <lineage>
        <taxon>Bacteria</taxon>
        <taxon>Pseudomonadati</taxon>
        <taxon>Pseudomonadota</taxon>
        <taxon>Betaproteobacteria</taxon>
        <taxon>Burkholderiales</taxon>
        <taxon>Alcaligenaceae</taxon>
        <taxon>Bordetella</taxon>
    </lineage>
</organism>
<dbReference type="EMBL" id="NEVM01000005">
    <property type="protein sequence ID" value="OZI31026.1"/>
    <property type="molecule type" value="Genomic_DNA"/>
</dbReference>
<dbReference type="Gene3D" id="3.40.190.10">
    <property type="entry name" value="Periplasmic binding protein-like II"/>
    <property type="match status" value="1"/>
</dbReference>
<accession>A0A261S108</accession>
<dbReference type="OrthoDB" id="8963688at2"/>
<dbReference type="InterPro" id="IPR042100">
    <property type="entry name" value="Bug_dom1"/>
</dbReference>
<evidence type="ECO:0008006" key="4">
    <source>
        <dbReference type="Google" id="ProtNLM"/>
    </source>
</evidence>
<evidence type="ECO:0000313" key="2">
    <source>
        <dbReference type="EMBL" id="OZI31026.1"/>
    </source>
</evidence>
<dbReference type="PANTHER" id="PTHR42928:SF5">
    <property type="entry name" value="BLR1237 PROTEIN"/>
    <property type="match status" value="1"/>
</dbReference>
<evidence type="ECO:0000313" key="3">
    <source>
        <dbReference type="Proteomes" id="UP000216020"/>
    </source>
</evidence>
<dbReference type="Gene3D" id="3.40.190.150">
    <property type="entry name" value="Bordetella uptake gene, domain 1"/>
    <property type="match status" value="1"/>
</dbReference>
<dbReference type="AlphaFoldDB" id="A0A261S108"/>